<dbReference type="InterPro" id="IPR012495">
    <property type="entry name" value="TadE-like_dom"/>
</dbReference>
<organism evidence="3 4">
    <name type="scientific">Gardnerella vaginalis</name>
    <dbReference type="NCBI Taxonomy" id="2702"/>
    <lineage>
        <taxon>Bacteria</taxon>
        <taxon>Bacillati</taxon>
        <taxon>Actinomycetota</taxon>
        <taxon>Actinomycetes</taxon>
        <taxon>Bifidobacteriales</taxon>
        <taxon>Bifidobacteriaceae</taxon>
        <taxon>Gardnerella</taxon>
    </lineage>
</organism>
<accession>A0A2K1SVF5</accession>
<dbReference type="OrthoDB" id="3233973at2"/>
<evidence type="ECO:0000259" key="2">
    <source>
        <dbReference type="Pfam" id="PF07811"/>
    </source>
</evidence>
<protein>
    <submittedName>
        <fullName evidence="3">Pilus assembly protein TadG</fullName>
    </submittedName>
</protein>
<keyword evidence="1" id="KW-1133">Transmembrane helix</keyword>
<dbReference type="AlphaFoldDB" id="A0A2K1SVF5"/>
<evidence type="ECO:0000313" key="3">
    <source>
        <dbReference type="EMBL" id="PNS43495.1"/>
    </source>
</evidence>
<proteinExistence type="predicted"/>
<gene>
    <name evidence="3" type="ORF">BFS05_02675</name>
</gene>
<dbReference type="RefSeq" id="WP_103084479.1">
    <property type="nucleotide sequence ID" value="NZ_JBLLPE010000002.1"/>
</dbReference>
<sequence>MLNKQKRAKGYFDSGAVTAEFSVVLPAVVVLVLVLFGVGRTVVCIMNCHDAAQQVAYHLVAYKDSTPLEDVVHKIAGPEASLNIKKYGNNVDISVSCPVIPDPMHILPTVVHSDIKQIVT</sequence>
<dbReference type="Proteomes" id="UP000236146">
    <property type="component" value="Unassembled WGS sequence"/>
</dbReference>
<dbReference type="EMBL" id="MNLH01000002">
    <property type="protein sequence ID" value="PNS43495.1"/>
    <property type="molecule type" value="Genomic_DNA"/>
</dbReference>
<evidence type="ECO:0000256" key="1">
    <source>
        <dbReference type="SAM" id="Phobius"/>
    </source>
</evidence>
<reference evidence="3 4" key="1">
    <citation type="submission" date="2016-10" db="EMBL/GenBank/DDBJ databases">
        <authorList>
            <person name="Varghese N."/>
        </authorList>
    </citation>
    <scope>NUCLEOTIDE SEQUENCE [LARGE SCALE GENOMIC DNA]</scope>
    <source>
        <strain evidence="3 4">KA00225</strain>
    </source>
</reference>
<feature type="transmembrane region" description="Helical" evidence="1">
    <location>
        <begin position="21"/>
        <end position="39"/>
    </location>
</feature>
<feature type="domain" description="TadE-like" evidence="2">
    <location>
        <begin position="15"/>
        <end position="56"/>
    </location>
</feature>
<keyword evidence="1" id="KW-0812">Transmembrane</keyword>
<comment type="caution">
    <text evidence="3">The sequence shown here is derived from an EMBL/GenBank/DDBJ whole genome shotgun (WGS) entry which is preliminary data.</text>
</comment>
<keyword evidence="1" id="KW-0472">Membrane</keyword>
<name>A0A2K1SVF5_GARVA</name>
<dbReference type="Pfam" id="PF07811">
    <property type="entry name" value="TadE"/>
    <property type="match status" value="1"/>
</dbReference>
<evidence type="ECO:0000313" key="4">
    <source>
        <dbReference type="Proteomes" id="UP000236146"/>
    </source>
</evidence>